<evidence type="ECO:0000313" key="2">
    <source>
        <dbReference type="Proteomes" id="UP000651120"/>
    </source>
</evidence>
<protein>
    <submittedName>
        <fullName evidence="1">Uncharacterized protein</fullName>
    </submittedName>
</protein>
<dbReference type="AlphaFoldDB" id="A0A832STK3"/>
<comment type="caution">
    <text evidence="1">The sequence shown here is derived from an EMBL/GenBank/DDBJ whole genome shotgun (WGS) entry which is preliminary data.</text>
</comment>
<name>A0A832STK3_9CREN</name>
<dbReference type="EMBL" id="DUJP01000030">
    <property type="protein sequence ID" value="HII47483.1"/>
    <property type="molecule type" value="Genomic_DNA"/>
</dbReference>
<dbReference type="RefSeq" id="WP_128867243.1">
    <property type="nucleotide sequence ID" value="NZ_DAIOPL010000003.1"/>
</dbReference>
<organism evidence="1 2">
    <name type="scientific">Pyrobaculum aerophilum</name>
    <dbReference type="NCBI Taxonomy" id="13773"/>
    <lineage>
        <taxon>Archaea</taxon>
        <taxon>Thermoproteota</taxon>
        <taxon>Thermoprotei</taxon>
        <taxon>Thermoproteales</taxon>
        <taxon>Thermoproteaceae</taxon>
        <taxon>Pyrobaculum</taxon>
    </lineage>
</organism>
<dbReference type="GeneID" id="38937921"/>
<accession>A0A832STK3</accession>
<reference evidence="1" key="1">
    <citation type="journal article" date="2020" name="bioRxiv">
        <title>A rank-normalized archaeal taxonomy based on genome phylogeny resolves widespread incomplete and uneven classifications.</title>
        <authorList>
            <person name="Rinke C."/>
            <person name="Chuvochina M."/>
            <person name="Mussig A.J."/>
            <person name="Chaumeil P.-A."/>
            <person name="Waite D.W."/>
            <person name="Whitman W.B."/>
            <person name="Parks D.H."/>
            <person name="Hugenholtz P."/>
        </authorList>
    </citation>
    <scope>NUCLEOTIDE SEQUENCE</scope>
    <source>
        <strain evidence="1">UBA8839</strain>
    </source>
</reference>
<sequence length="68" mass="7954">MTLTSWLYVEAKWSDNVNCGGEKERLKEKTLAEAEPEAFYIFAKSFNKKEEGCFDLADLERLIELYKL</sequence>
<dbReference type="Proteomes" id="UP000651120">
    <property type="component" value="Unassembled WGS sequence"/>
</dbReference>
<gene>
    <name evidence="1" type="ORF">HA333_08600</name>
</gene>
<proteinExistence type="predicted"/>
<evidence type="ECO:0000313" key="1">
    <source>
        <dbReference type="EMBL" id="HII47483.1"/>
    </source>
</evidence>